<evidence type="ECO:0000256" key="4">
    <source>
        <dbReference type="SAM" id="MobiDB-lite"/>
    </source>
</evidence>
<protein>
    <recommendedName>
        <fullName evidence="5">PDZ domain-containing protein</fullName>
    </recommendedName>
</protein>
<evidence type="ECO:0000256" key="1">
    <source>
        <dbReference type="ARBA" id="ARBA00004316"/>
    </source>
</evidence>
<dbReference type="SUPFAM" id="SSF50156">
    <property type="entry name" value="PDZ domain-like"/>
    <property type="match status" value="2"/>
</dbReference>
<sequence length="816" mass="91298">MHVEMATALLTDCSNSLRESTTSSSSDMLTLTTSASSWCAFSVSSRIRMVRLIRPHMRRILVVPGTTPTFGFTVRGGKEFGTGFFVSSVDRNSEAEQKGLKIGDQILCVNGFKIDDAIHKEFMQLVLRQDRLVLKVRSLGMLPVKQRENSDLYWSAVKTPAVVYNAAHPESSYQSSLKRDKRILNEREVHIVLNVAPKTKLGLGICKGPEWKPGIFVQFTKDKSVARDAGLKPGDQILSVNSIDFADVLFSEAVAVMRSSNKLDMMIRTKVGCDLFPGESSGYNSSASSITGDQSPCWADVKSKRLISVKEEITPLTPSSTTKHWENISQTVGKQSLTSTVNDEANIFESKVDGPEVNKTIIKLLDNGTLINNKMLDNNNSTTNPSTITPKNWDCATTNKDDILKAPPPPPPPLTNITDSRGKFEIQTEMKCEKTNDEDYGCNRLKRNGGIAATMQRYQNLRNTNANMSSALPTLQKVIHKFQTTTATTTSEKKPTISSLSNAISEELKKRKAKQQTCPANESSFSSTPLSKSNTCNRPCNNNPLPNTETALNITHLVNGYQHSAFINEFKEAHKRMFKNGFKENDNSKTETGQEDVQWPLSSETDAGIISPNTFSKQPQRILNNQLPNEQLSHNALKGDYKSSARYVFNRERCNELSPTDNDNTQIQQQLHKISHNIQHYELSLNSNIATENKKTMRMHMAQIGEYENQSTIQQTMMRREVLRDEVCHYKAETMKDSQIEERNHNYQREKSQEGCKEIDRSNGNKFENSSSIYAAVRKTNYPVDISSGPGILKNGNRLNTTNTATKSLEKSIKFV</sequence>
<dbReference type="AlphaFoldDB" id="A0A1A9WAY3"/>
<dbReference type="GO" id="GO:0002142">
    <property type="term" value="C:stereocilia ankle link complex"/>
    <property type="evidence" value="ECO:0007669"/>
    <property type="project" value="TreeGrafter"/>
</dbReference>
<feature type="compositionally biased region" description="Polar residues" evidence="4">
    <location>
        <begin position="515"/>
        <end position="533"/>
    </location>
</feature>
<keyword evidence="7" id="KW-1185">Reference proteome</keyword>
<feature type="domain" description="PDZ" evidence="5">
    <location>
        <begin position="190"/>
        <end position="262"/>
    </location>
</feature>
<dbReference type="GO" id="GO:0005929">
    <property type="term" value="C:cilium"/>
    <property type="evidence" value="ECO:0007669"/>
    <property type="project" value="TreeGrafter"/>
</dbReference>
<dbReference type="VEuPathDB" id="VectorBase:GBRI012727"/>
<dbReference type="SMART" id="SM00228">
    <property type="entry name" value="PDZ"/>
    <property type="match status" value="2"/>
</dbReference>
<dbReference type="InterPro" id="IPR036034">
    <property type="entry name" value="PDZ_sf"/>
</dbReference>
<dbReference type="InterPro" id="IPR001478">
    <property type="entry name" value="PDZ"/>
</dbReference>
<evidence type="ECO:0000259" key="5">
    <source>
        <dbReference type="PROSITE" id="PS50106"/>
    </source>
</evidence>
<dbReference type="Pfam" id="PF00595">
    <property type="entry name" value="PDZ"/>
    <property type="match status" value="2"/>
</dbReference>
<feature type="region of interest" description="Disordered" evidence="4">
    <location>
        <begin position="510"/>
        <end position="535"/>
    </location>
</feature>
<dbReference type="PANTHER" id="PTHR23116:SF36">
    <property type="entry name" value="HARMONIN"/>
    <property type="match status" value="1"/>
</dbReference>
<dbReference type="EnsemblMetazoa" id="GBRI012727-RA">
    <property type="protein sequence ID" value="GBRI012727-PA"/>
    <property type="gene ID" value="GBRI012727"/>
</dbReference>
<dbReference type="GO" id="GO:0032426">
    <property type="term" value="C:stereocilium tip"/>
    <property type="evidence" value="ECO:0007669"/>
    <property type="project" value="TreeGrafter"/>
</dbReference>
<comment type="subcellular location">
    <subcellularLocation>
        <location evidence="1">Cell projection</location>
    </subcellularLocation>
</comment>
<proteinExistence type="predicted"/>
<dbReference type="Proteomes" id="UP000091820">
    <property type="component" value="Unassembled WGS sequence"/>
</dbReference>
<dbReference type="FunFam" id="2.30.42.10:FF:000219">
    <property type="entry name" value="Uncharacterized protein, isoform C"/>
    <property type="match status" value="1"/>
</dbReference>
<feature type="domain" description="PDZ" evidence="5">
    <location>
        <begin position="59"/>
        <end position="126"/>
    </location>
</feature>
<evidence type="ECO:0000313" key="6">
    <source>
        <dbReference type="EnsemblMetazoa" id="GBRI012727-PA"/>
    </source>
</evidence>
<feature type="region of interest" description="Disordered" evidence="4">
    <location>
        <begin position="744"/>
        <end position="764"/>
    </location>
</feature>
<dbReference type="InterPro" id="IPR051844">
    <property type="entry name" value="USH2_Complex_Protein"/>
</dbReference>
<keyword evidence="2" id="KW-0677">Repeat</keyword>
<accession>A0A1A9WAY3</accession>
<feature type="compositionally biased region" description="Basic and acidic residues" evidence="4">
    <location>
        <begin position="744"/>
        <end position="763"/>
    </location>
</feature>
<dbReference type="PROSITE" id="PS50106">
    <property type="entry name" value="PDZ"/>
    <property type="match status" value="2"/>
</dbReference>
<dbReference type="Gene3D" id="2.30.42.10">
    <property type="match status" value="2"/>
</dbReference>
<evidence type="ECO:0000313" key="7">
    <source>
        <dbReference type="Proteomes" id="UP000091820"/>
    </source>
</evidence>
<dbReference type="PANTHER" id="PTHR23116">
    <property type="entry name" value="PDZ DOMAIN CONTAINING WHIRLIN AND HARMONIN-RELATED"/>
    <property type="match status" value="1"/>
</dbReference>
<keyword evidence="3" id="KW-0966">Cell projection</keyword>
<evidence type="ECO:0000256" key="2">
    <source>
        <dbReference type="ARBA" id="ARBA00022737"/>
    </source>
</evidence>
<name>A0A1A9WAY3_9MUSC</name>
<reference evidence="6" key="2">
    <citation type="submission" date="2020-05" db="UniProtKB">
        <authorList>
            <consortium name="EnsemblMetazoa"/>
        </authorList>
    </citation>
    <scope>IDENTIFICATION</scope>
    <source>
        <strain evidence="6">IAEA</strain>
    </source>
</reference>
<organism evidence="6 7">
    <name type="scientific">Glossina brevipalpis</name>
    <dbReference type="NCBI Taxonomy" id="37001"/>
    <lineage>
        <taxon>Eukaryota</taxon>
        <taxon>Metazoa</taxon>
        <taxon>Ecdysozoa</taxon>
        <taxon>Arthropoda</taxon>
        <taxon>Hexapoda</taxon>
        <taxon>Insecta</taxon>
        <taxon>Pterygota</taxon>
        <taxon>Neoptera</taxon>
        <taxon>Endopterygota</taxon>
        <taxon>Diptera</taxon>
        <taxon>Brachycera</taxon>
        <taxon>Muscomorpha</taxon>
        <taxon>Hippoboscoidea</taxon>
        <taxon>Glossinidae</taxon>
        <taxon>Glossina</taxon>
    </lineage>
</organism>
<dbReference type="STRING" id="37001.A0A1A9WAY3"/>
<reference evidence="7" key="1">
    <citation type="submission" date="2014-03" db="EMBL/GenBank/DDBJ databases">
        <authorList>
            <person name="Aksoy S."/>
            <person name="Warren W."/>
            <person name="Wilson R.K."/>
        </authorList>
    </citation>
    <scope>NUCLEOTIDE SEQUENCE [LARGE SCALE GENOMIC DNA]</scope>
    <source>
        <strain evidence="7">IAEA</strain>
    </source>
</reference>
<dbReference type="GO" id="GO:0005886">
    <property type="term" value="C:plasma membrane"/>
    <property type="evidence" value="ECO:0007669"/>
    <property type="project" value="TreeGrafter"/>
</dbReference>
<evidence type="ECO:0000256" key="3">
    <source>
        <dbReference type="ARBA" id="ARBA00023273"/>
    </source>
</evidence>